<comment type="caution">
    <text evidence="2">The sequence shown here is derived from an EMBL/GenBank/DDBJ whole genome shotgun (WGS) entry which is preliminary data.</text>
</comment>
<dbReference type="EMBL" id="CADEAL010000402">
    <property type="protein sequence ID" value="CAB1419651.1"/>
    <property type="molecule type" value="Genomic_DNA"/>
</dbReference>
<dbReference type="AlphaFoldDB" id="A0A9N7TWC7"/>
<accession>A0A9N7TWC7</accession>
<evidence type="ECO:0000256" key="1">
    <source>
        <dbReference type="SAM" id="MobiDB-lite"/>
    </source>
</evidence>
<proteinExistence type="predicted"/>
<gene>
    <name evidence="2" type="ORF">PLEPLA_LOCUS7502</name>
</gene>
<dbReference type="Proteomes" id="UP001153269">
    <property type="component" value="Unassembled WGS sequence"/>
</dbReference>
<keyword evidence="3" id="KW-1185">Reference proteome</keyword>
<sequence length="104" mass="12030">MTMQRLRLGHQRLHGITGAVTSPGHPLLTSLLFLSFSGVSAVLRRHTGTGQGGMLTAQQHDTARAPTQRRQNWKEKEGKRMRKMHRRGRYVPMRYWDFLTQSFK</sequence>
<organism evidence="2 3">
    <name type="scientific">Pleuronectes platessa</name>
    <name type="common">European plaice</name>
    <dbReference type="NCBI Taxonomy" id="8262"/>
    <lineage>
        <taxon>Eukaryota</taxon>
        <taxon>Metazoa</taxon>
        <taxon>Chordata</taxon>
        <taxon>Craniata</taxon>
        <taxon>Vertebrata</taxon>
        <taxon>Euteleostomi</taxon>
        <taxon>Actinopterygii</taxon>
        <taxon>Neopterygii</taxon>
        <taxon>Teleostei</taxon>
        <taxon>Neoteleostei</taxon>
        <taxon>Acanthomorphata</taxon>
        <taxon>Carangaria</taxon>
        <taxon>Pleuronectiformes</taxon>
        <taxon>Pleuronectoidei</taxon>
        <taxon>Pleuronectidae</taxon>
        <taxon>Pleuronectes</taxon>
    </lineage>
</organism>
<evidence type="ECO:0000313" key="2">
    <source>
        <dbReference type="EMBL" id="CAB1419651.1"/>
    </source>
</evidence>
<reference evidence="2" key="1">
    <citation type="submission" date="2020-03" db="EMBL/GenBank/DDBJ databases">
        <authorList>
            <person name="Weist P."/>
        </authorList>
    </citation>
    <scope>NUCLEOTIDE SEQUENCE</scope>
</reference>
<evidence type="ECO:0000313" key="3">
    <source>
        <dbReference type="Proteomes" id="UP001153269"/>
    </source>
</evidence>
<name>A0A9N7TWC7_PLEPL</name>
<feature type="region of interest" description="Disordered" evidence="1">
    <location>
        <begin position="50"/>
        <end position="83"/>
    </location>
</feature>
<protein>
    <submittedName>
        <fullName evidence="2">Uncharacterized protein</fullName>
    </submittedName>
</protein>